<evidence type="ECO:0000313" key="3">
    <source>
        <dbReference type="EMBL" id="GIE98344.1"/>
    </source>
</evidence>
<keyword evidence="2" id="KW-0732">Signal</keyword>
<protein>
    <recommendedName>
        <fullName evidence="5">Fibronectin type-III domain-containing protein</fullName>
    </recommendedName>
</protein>
<dbReference type="PROSITE" id="PS51257">
    <property type="entry name" value="PROKAR_LIPOPROTEIN"/>
    <property type="match status" value="1"/>
</dbReference>
<evidence type="ECO:0008006" key="5">
    <source>
        <dbReference type="Google" id="ProtNLM"/>
    </source>
</evidence>
<reference evidence="3" key="1">
    <citation type="submission" date="2021-01" db="EMBL/GenBank/DDBJ databases">
        <title>Whole genome shotgun sequence of Actinoplanes rishiriensis NBRC 108556.</title>
        <authorList>
            <person name="Komaki H."/>
            <person name="Tamura T."/>
        </authorList>
    </citation>
    <scope>NUCLEOTIDE SEQUENCE</scope>
    <source>
        <strain evidence="3">NBRC 108556</strain>
    </source>
</reference>
<keyword evidence="4" id="KW-1185">Reference proteome</keyword>
<feature type="chain" id="PRO_5038139397" description="Fibronectin type-III domain-containing protein" evidence="2">
    <location>
        <begin position="24"/>
        <end position="189"/>
    </location>
</feature>
<gene>
    <name evidence="3" type="ORF">Ari01nite_58090</name>
</gene>
<evidence type="ECO:0000256" key="2">
    <source>
        <dbReference type="SAM" id="SignalP"/>
    </source>
</evidence>
<feature type="region of interest" description="Disordered" evidence="1">
    <location>
        <begin position="21"/>
        <end position="43"/>
    </location>
</feature>
<proteinExistence type="predicted"/>
<dbReference type="EMBL" id="BOMV01000061">
    <property type="protein sequence ID" value="GIE98344.1"/>
    <property type="molecule type" value="Genomic_DNA"/>
</dbReference>
<feature type="signal peptide" evidence="2">
    <location>
        <begin position="1"/>
        <end position="23"/>
    </location>
</feature>
<evidence type="ECO:0000313" key="4">
    <source>
        <dbReference type="Proteomes" id="UP000636960"/>
    </source>
</evidence>
<dbReference type="Proteomes" id="UP000636960">
    <property type="component" value="Unassembled WGS sequence"/>
</dbReference>
<name>A0A919K3Y9_9ACTN</name>
<sequence>MRLGKVAVAALAAGVLAGCGSTAADTSGKGGGETAEKDQGGKPWVLVEPGKPTAAPGVSPRYAPRSGLPPVSYLPTESAGCTIAWPQEGIVLIPMIVTPVARGFRVEWPASYGTTYRLTAVHQDLVTGAQPEPTWQNVTAGANCTVTATITGLISGDPYIVWLDAPNSPRKLDGTSSLRSGKSGVVKPL</sequence>
<dbReference type="AlphaFoldDB" id="A0A919K3Y9"/>
<accession>A0A919K3Y9</accession>
<comment type="caution">
    <text evidence="3">The sequence shown here is derived from an EMBL/GenBank/DDBJ whole genome shotgun (WGS) entry which is preliminary data.</text>
</comment>
<evidence type="ECO:0000256" key="1">
    <source>
        <dbReference type="SAM" id="MobiDB-lite"/>
    </source>
</evidence>
<dbReference type="RefSeq" id="WP_203785368.1">
    <property type="nucleotide sequence ID" value="NZ_BOMV01000061.1"/>
</dbReference>
<organism evidence="3 4">
    <name type="scientific">Paractinoplanes rishiriensis</name>
    <dbReference type="NCBI Taxonomy" id="1050105"/>
    <lineage>
        <taxon>Bacteria</taxon>
        <taxon>Bacillati</taxon>
        <taxon>Actinomycetota</taxon>
        <taxon>Actinomycetes</taxon>
        <taxon>Micromonosporales</taxon>
        <taxon>Micromonosporaceae</taxon>
        <taxon>Paractinoplanes</taxon>
    </lineage>
</organism>